<evidence type="ECO:0008006" key="3">
    <source>
        <dbReference type="Google" id="ProtNLM"/>
    </source>
</evidence>
<organism evidence="1 2">
    <name type="scientific">Ureibacillus suwonensis</name>
    <dbReference type="NCBI Taxonomy" id="313007"/>
    <lineage>
        <taxon>Bacteria</taxon>
        <taxon>Bacillati</taxon>
        <taxon>Bacillota</taxon>
        <taxon>Bacilli</taxon>
        <taxon>Bacillales</taxon>
        <taxon>Caryophanaceae</taxon>
        <taxon>Ureibacillus</taxon>
    </lineage>
</organism>
<gene>
    <name evidence="1" type="ORF">ACFPOH_02390</name>
</gene>
<sequence length="132" mass="15707">MYKQLSSGVKISITRSISIAFEQYLASIGWDEDRFSMEEFMKRWQQYFLENAAWFEKVPQDILLSPEFHEEIAHKIDEVIAKILNEKPTKKQIETIEKMQKQLGTNYTYGCKAEAHYVEQLLKEQLKEKERP</sequence>
<dbReference type="EMBL" id="JBHSNQ010000031">
    <property type="protein sequence ID" value="MFC5540628.1"/>
    <property type="molecule type" value="Genomic_DNA"/>
</dbReference>
<dbReference type="RefSeq" id="WP_342470296.1">
    <property type="nucleotide sequence ID" value="NZ_JBHSNQ010000031.1"/>
</dbReference>
<protein>
    <recommendedName>
        <fullName evidence="3">Group-specific protein</fullName>
    </recommendedName>
</protein>
<evidence type="ECO:0000313" key="1">
    <source>
        <dbReference type="EMBL" id="MFC5540628.1"/>
    </source>
</evidence>
<evidence type="ECO:0000313" key="2">
    <source>
        <dbReference type="Proteomes" id="UP001595978"/>
    </source>
</evidence>
<keyword evidence="2" id="KW-1185">Reference proteome</keyword>
<reference evidence="2" key="1">
    <citation type="journal article" date="2019" name="Int. J. Syst. Evol. Microbiol.">
        <title>The Global Catalogue of Microorganisms (GCM) 10K type strain sequencing project: providing services to taxonomists for standard genome sequencing and annotation.</title>
        <authorList>
            <consortium name="The Broad Institute Genomics Platform"/>
            <consortium name="The Broad Institute Genome Sequencing Center for Infectious Disease"/>
            <person name="Wu L."/>
            <person name="Ma J."/>
        </authorList>
    </citation>
    <scope>NUCLEOTIDE SEQUENCE [LARGE SCALE GENOMIC DNA]</scope>
    <source>
        <strain evidence="2">CCUG 56331</strain>
    </source>
</reference>
<proteinExistence type="predicted"/>
<comment type="caution">
    <text evidence="1">The sequence shown here is derived from an EMBL/GenBank/DDBJ whole genome shotgun (WGS) entry which is preliminary data.</text>
</comment>
<accession>A0ABW0R8E0</accession>
<dbReference type="Proteomes" id="UP001595978">
    <property type="component" value="Unassembled WGS sequence"/>
</dbReference>
<name>A0ABW0R8E0_9BACL</name>